<protein>
    <submittedName>
        <fullName evidence="2">Uncharacterized protein</fullName>
    </submittedName>
</protein>
<organism evidence="2 3">
    <name type="scientific">Chilo suppressalis</name>
    <name type="common">Asiatic rice borer moth</name>
    <dbReference type="NCBI Taxonomy" id="168631"/>
    <lineage>
        <taxon>Eukaryota</taxon>
        <taxon>Metazoa</taxon>
        <taxon>Ecdysozoa</taxon>
        <taxon>Arthropoda</taxon>
        <taxon>Hexapoda</taxon>
        <taxon>Insecta</taxon>
        <taxon>Pterygota</taxon>
        <taxon>Neoptera</taxon>
        <taxon>Endopterygota</taxon>
        <taxon>Lepidoptera</taxon>
        <taxon>Glossata</taxon>
        <taxon>Ditrysia</taxon>
        <taxon>Pyraloidea</taxon>
        <taxon>Crambidae</taxon>
        <taxon>Crambinae</taxon>
        <taxon>Chilo</taxon>
    </lineage>
</organism>
<gene>
    <name evidence="2" type="ORF">CHILSU_LOCUS8897</name>
</gene>
<evidence type="ECO:0000313" key="3">
    <source>
        <dbReference type="Proteomes" id="UP001153292"/>
    </source>
</evidence>
<accession>A0ABN8B7K1</accession>
<proteinExistence type="predicted"/>
<evidence type="ECO:0000256" key="1">
    <source>
        <dbReference type="SAM" id="SignalP"/>
    </source>
</evidence>
<keyword evidence="3" id="KW-1185">Reference proteome</keyword>
<feature type="signal peptide" evidence="1">
    <location>
        <begin position="1"/>
        <end position="17"/>
    </location>
</feature>
<reference evidence="2" key="1">
    <citation type="submission" date="2021-12" db="EMBL/GenBank/DDBJ databases">
        <authorList>
            <person name="King R."/>
        </authorList>
    </citation>
    <scope>NUCLEOTIDE SEQUENCE</scope>
</reference>
<dbReference type="Proteomes" id="UP001153292">
    <property type="component" value="Chromosome 4"/>
</dbReference>
<evidence type="ECO:0000313" key="2">
    <source>
        <dbReference type="EMBL" id="CAH0405532.1"/>
    </source>
</evidence>
<keyword evidence="1" id="KW-0732">Signal</keyword>
<dbReference type="EMBL" id="OU963897">
    <property type="protein sequence ID" value="CAH0405532.1"/>
    <property type="molecule type" value="Genomic_DNA"/>
</dbReference>
<name>A0ABN8B7K1_CHISP</name>
<sequence length="115" mass="12634">MNKTTLLLLAAFAFVQGSPIQGSDISNAAADGDWDLVHKLIRDRFNDRTMFEPSISSGSVRSLRPPGPGGHVYGEAEYAFHESSNINGKKTERSGGHKIINDNGKVHEYDFVPKF</sequence>
<feature type="chain" id="PRO_5047046761" evidence="1">
    <location>
        <begin position="18"/>
        <end position="115"/>
    </location>
</feature>